<dbReference type="VEuPathDB" id="VectorBase:AMAM019799"/>
<dbReference type="EnsemblMetazoa" id="AMAM019799-RA">
    <property type="protein sequence ID" value="AMAM019799-PA"/>
    <property type="gene ID" value="AMAM019799"/>
</dbReference>
<evidence type="ECO:0000313" key="2">
    <source>
        <dbReference type="EnsemblMetazoa" id="AMAM019799-PA"/>
    </source>
</evidence>
<keyword evidence="1" id="KW-0732">Signal</keyword>
<evidence type="ECO:0000256" key="1">
    <source>
        <dbReference type="SAM" id="SignalP"/>
    </source>
</evidence>
<feature type="signal peptide" evidence="1">
    <location>
        <begin position="1"/>
        <end position="22"/>
    </location>
</feature>
<feature type="chain" id="PRO_5008136456" evidence="1">
    <location>
        <begin position="23"/>
        <end position="195"/>
    </location>
</feature>
<keyword evidence="3" id="KW-1185">Reference proteome</keyword>
<sequence length="195" mass="21739">MTPFTTFFSWLLFCAAWAPVVPTPEQEVYGNPGKLQNALDNSTCPEALTVRDVKPQTCCPSFLGLHNVIIDCLAKPITGASCIGHCLLQNLRAQKILTSVSLTVSSLITVGPKLSAHYEQCHNNLFDFVVGNTFDGDIRRIVCDDRLERFFECMVKSWLQDCLGYDDSDARCVELQKVVKATECSMRSFFSNTVQ</sequence>
<name>A0A182T539_9DIPT</name>
<organism evidence="2 3">
    <name type="scientific">Anopheles maculatus</name>
    <dbReference type="NCBI Taxonomy" id="74869"/>
    <lineage>
        <taxon>Eukaryota</taxon>
        <taxon>Metazoa</taxon>
        <taxon>Ecdysozoa</taxon>
        <taxon>Arthropoda</taxon>
        <taxon>Hexapoda</taxon>
        <taxon>Insecta</taxon>
        <taxon>Pterygota</taxon>
        <taxon>Neoptera</taxon>
        <taxon>Endopterygota</taxon>
        <taxon>Diptera</taxon>
        <taxon>Nematocera</taxon>
        <taxon>Culicoidea</taxon>
        <taxon>Culicidae</taxon>
        <taxon>Anophelinae</taxon>
        <taxon>Anopheles</taxon>
        <taxon>Anopheles maculatus group</taxon>
    </lineage>
</organism>
<reference evidence="3" key="1">
    <citation type="submission" date="2013-09" db="EMBL/GenBank/DDBJ databases">
        <title>The Genome Sequence of Anopheles maculatus species B.</title>
        <authorList>
            <consortium name="The Broad Institute Genomics Platform"/>
            <person name="Neafsey D.E."/>
            <person name="Besansky N."/>
            <person name="Howell P."/>
            <person name="Walton C."/>
            <person name="Young S.K."/>
            <person name="Zeng Q."/>
            <person name="Gargeya S."/>
            <person name="Fitzgerald M."/>
            <person name="Haas B."/>
            <person name="Abouelleil A."/>
            <person name="Allen A.W."/>
            <person name="Alvarado L."/>
            <person name="Arachchi H.M."/>
            <person name="Berlin A.M."/>
            <person name="Chapman S.B."/>
            <person name="Gainer-Dewar J."/>
            <person name="Goldberg J."/>
            <person name="Griggs A."/>
            <person name="Gujja S."/>
            <person name="Hansen M."/>
            <person name="Howarth C."/>
            <person name="Imamovic A."/>
            <person name="Ireland A."/>
            <person name="Larimer J."/>
            <person name="McCowan C."/>
            <person name="Murphy C."/>
            <person name="Pearson M."/>
            <person name="Poon T.W."/>
            <person name="Priest M."/>
            <person name="Roberts A."/>
            <person name="Saif S."/>
            <person name="Shea T."/>
            <person name="Sisk P."/>
            <person name="Sykes S."/>
            <person name="Wortman J."/>
            <person name="Nusbaum C."/>
            <person name="Birren B."/>
        </authorList>
    </citation>
    <scope>NUCLEOTIDE SEQUENCE [LARGE SCALE GENOMIC DNA]</scope>
    <source>
        <strain evidence="3">maculatus3</strain>
    </source>
</reference>
<dbReference type="AlphaFoldDB" id="A0A182T539"/>
<dbReference type="Proteomes" id="UP000075901">
    <property type="component" value="Unassembled WGS sequence"/>
</dbReference>
<accession>A0A182T539</accession>
<protein>
    <submittedName>
        <fullName evidence="2">Uncharacterized protein</fullName>
    </submittedName>
</protein>
<proteinExistence type="predicted"/>
<evidence type="ECO:0000313" key="3">
    <source>
        <dbReference type="Proteomes" id="UP000075901"/>
    </source>
</evidence>
<reference evidence="2" key="2">
    <citation type="submission" date="2020-05" db="UniProtKB">
        <authorList>
            <consortium name="EnsemblMetazoa"/>
        </authorList>
    </citation>
    <scope>IDENTIFICATION</scope>
    <source>
        <strain evidence="2">maculatus3</strain>
    </source>
</reference>